<reference evidence="11" key="1">
    <citation type="submission" date="2022-01" db="EMBL/GenBank/DDBJ databases">
        <title>Paenibacillus spongiae sp. nov., isolated from marine sponge.</title>
        <authorList>
            <person name="Li Z."/>
            <person name="Zhang M."/>
        </authorList>
    </citation>
    <scope>NUCLEOTIDE SEQUENCE</scope>
    <source>
        <strain evidence="11">PHS-Z3</strain>
    </source>
</reference>
<dbReference type="PANTHER" id="PTHR43394">
    <property type="entry name" value="ATP-DEPENDENT PERMEASE MDL1, MITOCHONDRIAL"/>
    <property type="match status" value="1"/>
</dbReference>
<dbReference type="PANTHER" id="PTHR43394:SF1">
    <property type="entry name" value="ATP-BINDING CASSETTE SUB-FAMILY B MEMBER 10, MITOCHONDRIAL"/>
    <property type="match status" value="1"/>
</dbReference>
<dbReference type="GO" id="GO:0005524">
    <property type="term" value="F:ATP binding"/>
    <property type="evidence" value="ECO:0007669"/>
    <property type="project" value="UniProtKB-KW"/>
</dbReference>
<keyword evidence="6 8" id="KW-0472">Membrane</keyword>
<dbReference type="InterPro" id="IPR003439">
    <property type="entry name" value="ABC_transporter-like_ATP-bd"/>
</dbReference>
<dbReference type="Proteomes" id="UP001057877">
    <property type="component" value="Chromosome"/>
</dbReference>
<proteinExistence type="predicted"/>
<evidence type="ECO:0000256" key="8">
    <source>
        <dbReference type="SAM" id="Phobius"/>
    </source>
</evidence>
<feature type="transmembrane region" description="Helical" evidence="8">
    <location>
        <begin position="61"/>
        <end position="85"/>
    </location>
</feature>
<dbReference type="PROSITE" id="PS50893">
    <property type="entry name" value="ABC_TRANSPORTER_2"/>
    <property type="match status" value="1"/>
</dbReference>
<evidence type="ECO:0000256" key="4">
    <source>
        <dbReference type="ARBA" id="ARBA00022840"/>
    </source>
</evidence>
<dbReference type="InterPro" id="IPR003593">
    <property type="entry name" value="AAA+_ATPase"/>
</dbReference>
<dbReference type="EMBL" id="CP091430">
    <property type="protein sequence ID" value="UVI32877.1"/>
    <property type="molecule type" value="Genomic_DNA"/>
</dbReference>
<dbReference type="Gene3D" id="1.20.1560.10">
    <property type="entry name" value="ABC transporter type 1, transmembrane domain"/>
    <property type="match status" value="1"/>
</dbReference>
<dbReference type="InterPro" id="IPR039421">
    <property type="entry name" value="Type_1_exporter"/>
</dbReference>
<name>A0ABY5SJK2_9BACL</name>
<dbReference type="SUPFAM" id="SSF90123">
    <property type="entry name" value="ABC transporter transmembrane region"/>
    <property type="match status" value="1"/>
</dbReference>
<feature type="region of interest" description="Disordered" evidence="7">
    <location>
        <begin position="565"/>
        <end position="590"/>
    </location>
</feature>
<keyword evidence="3" id="KW-0547">Nucleotide-binding</keyword>
<keyword evidence="5 8" id="KW-1133">Transmembrane helix</keyword>
<evidence type="ECO:0000259" key="10">
    <source>
        <dbReference type="PROSITE" id="PS50929"/>
    </source>
</evidence>
<gene>
    <name evidence="11" type="ORF">L1F29_14035</name>
</gene>
<evidence type="ECO:0000313" key="11">
    <source>
        <dbReference type="EMBL" id="UVI32877.1"/>
    </source>
</evidence>
<dbReference type="CDD" id="cd07346">
    <property type="entry name" value="ABC_6TM_exporters"/>
    <property type="match status" value="1"/>
</dbReference>
<dbReference type="Pfam" id="PF00005">
    <property type="entry name" value="ABC_tran"/>
    <property type="match status" value="1"/>
</dbReference>
<feature type="domain" description="ABC transporter" evidence="9">
    <location>
        <begin position="341"/>
        <end position="576"/>
    </location>
</feature>
<accession>A0ABY5SJK2</accession>
<feature type="transmembrane region" description="Helical" evidence="8">
    <location>
        <begin position="242"/>
        <end position="271"/>
    </location>
</feature>
<evidence type="ECO:0000256" key="3">
    <source>
        <dbReference type="ARBA" id="ARBA00022741"/>
    </source>
</evidence>
<feature type="transmembrane region" description="Helical" evidence="8">
    <location>
        <begin position="148"/>
        <end position="179"/>
    </location>
</feature>
<evidence type="ECO:0000256" key="2">
    <source>
        <dbReference type="ARBA" id="ARBA00022692"/>
    </source>
</evidence>
<comment type="subcellular location">
    <subcellularLocation>
        <location evidence="1">Cell membrane</location>
        <topology evidence="1">Multi-pass membrane protein</topology>
    </subcellularLocation>
</comment>
<evidence type="ECO:0000256" key="5">
    <source>
        <dbReference type="ARBA" id="ARBA00022989"/>
    </source>
</evidence>
<keyword evidence="4 11" id="KW-0067">ATP-binding</keyword>
<evidence type="ECO:0000256" key="7">
    <source>
        <dbReference type="SAM" id="MobiDB-lite"/>
    </source>
</evidence>
<sequence>MFIRLDRSQIRFMYVYLNNHRAQLVLLLLFILGSIALQIYSPLYIQQFLDRARAGEETSGLLRIAFLFLGLTVLRQIVVIVLQFITSDVTWKITNKIRLDVTRQCLNYDMSFHNRHTPGEMVERIDGDVGKLNNFMSVFALKVISNNLLIVTVVIIIFTINVSMGIVVTLSCVLGLYVLSRMGRFGSKTIRNYLSESADTIGFLDERITGREDIRAFNAVSYTLYSYYTRLKRLFRTRKQTGLRIATVLNIGEMVLAIIMAVTLLSLGIIHLQSADLSIGTLFLIYYYMTILLIPLKSMVAEVSELQYVHAALLRLNELLSYSSNVKTTGCARIEDTALEIRFDNVSFHYGDEEHKALRNISFQLPANTTLGLLGKTGSGKSTLARLLCRMCDPQEGSITINGSDHMEFELDSLQESMGIVSQNIELFEGTLRDNITMYKDHITDDQIMRILDRLALQEWISGIPEGLDKRIEQGGRNLSGGEAQLIAFTRVFLRNPQILILDEATSRIDPATERRLDKAMAVLMKNRTCIIIAHRLSTIRKTDYTLVLQEGRVLEFGETRALEQDPESSYSSMIGEGEAELHARSLDRS</sequence>
<feature type="domain" description="ABC transmembrane type-1" evidence="10">
    <location>
        <begin position="25"/>
        <end position="307"/>
    </location>
</feature>
<keyword evidence="12" id="KW-1185">Reference proteome</keyword>
<dbReference type="Gene3D" id="3.40.50.300">
    <property type="entry name" value="P-loop containing nucleotide triphosphate hydrolases"/>
    <property type="match status" value="1"/>
</dbReference>
<dbReference type="SMART" id="SM00382">
    <property type="entry name" value="AAA"/>
    <property type="match status" value="1"/>
</dbReference>
<dbReference type="InterPro" id="IPR011527">
    <property type="entry name" value="ABC1_TM_dom"/>
</dbReference>
<dbReference type="RefSeq" id="WP_258388928.1">
    <property type="nucleotide sequence ID" value="NZ_CP091430.1"/>
</dbReference>
<dbReference type="PROSITE" id="PS50929">
    <property type="entry name" value="ABC_TM1F"/>
    <property type="match status" value="1"/>
</dbReference>
<keyword evidence="2 8" id="KW-0812">Transmembrane</keyword>
<evidence type="ECO:0000256" key="6">
    <source>
        <dbReference type="ARBA" id="ARBA00023136"/>
    </source>
</evidence>
<dbReference type="InterPro" id="IPR027417">
    <property type="entry name" value="P-loop_NTPase"/>
</dbReference>
<dbReference type="SUPFAM" id="SSF52540">
    <property type="entry name" value="P-loop containing nucleoside triphosphate hydrolases"/>
    <property type="match status" value="1"/>
</dbReference>
<feature type="transmembrane region" description="Helical" evidence="8">
    <location>
        <begin position="277"/>
        <end position="296"/>
    </location>
</feature>
<evidence type="ECO:0000256" key="1">
    <source>
        <dbReference type="ARBA" id="ARBA00004651"/>
    </source>
</evidence>
<protein>
    <submittedName>
        <fullName evidence="11">ABC transporter ATP-binding protein/permease</fullName>
    </submittedName>
</protein>
<evidence type="ECO:0000259" key="9">
    <source>
        <dbReference type="PROSITE" id="PS50893"/>
    </source>
</evidence>
<feature type="transmembrane region" description="Helical" evidence="8">
    <location>
        <begin position="20"/>
        <end position="40"/>
    </location>
</feature>
<dbReference type="Pfam" id="PF00664">
    <property type="entry name" value="ABC_membrane"/>
    <property type="match status" value="1"/>
</dbReference>
<feature type="compositionally biased region" description="Basic and acidic residues" evidence="7">
    <location>
        <begin position="580"/>
        <end position="590"/>
    </location>
</feature>
<organism evidence="11 12">
    <name type="scientific">Paenibacillus spongiae</name>
    <dbReference type="NCBI Taxonomy" id="2909671"/>
    <lineage>
        <taxon>Bacteria</taxon>
        <taxon>Bacillati</taxon>
        <taxon>Bacillota</taxon>
        <taxon>Bacilli</taxon>
        <taxon>Bacillales</taxon>
        <taxon>Paenibacillaceae</taxon>
        <taxon>Paenibacillus</taxon>
    </lineage>
</organism>
<evidence type="ECO:0000313" key="12">
    <source>
        <dbReference type="Proteomes" id="UP001057877"/>
    </source>
</evidence>
<dbReference type="InterPro" id="IPR036640">
    <property type="entry name" value="ABC1_TM_sf"/>
</dbReference>